<evidence type="ECO:0000256" key="1">
    <source>
        <dbReference type="ARBA" id="ARBA00006484"/>
    </source>
</evidence>
<gene>
    <name evidence="5" type="ORF">C7B45_01590</name>
</gene>
<dbReference type="Proteomes" id="UP000241848">
    <property type="component" value="Unassembled WGS sequence"/>
</dbReference>
<dbReference type="SMART" id="SM00822">
    <property type="entry name" value="PKS_KR"/>
    <property type="match status" value="1"/>
</dbReference>
<dbReference type="AlphaFoldDB" id="A0A2T2WND1"/>
<dbReference type="InterPro" id="IPR020904">
    <property type="entry name" value="Sc_DH/Rdtase_CS"/>
</dbReference>
<dbReference type="PRINTS" id="PR00081">
    <property type="entry name" value="GDHRDH"/>
</dbReference>
<sequence>MALLKDRVAIITGAAGGLGKATAQLLAREGAAVIINDIMLEGLQQTADEIRAQGGRVRAVGGAVGTMEMGQQLRDTAVAEFGRVDILVNVAGNLRDRMSWNMTEEEWDDVIRVHLKGTFANIRAVLPNMRQQSYGRIINFTSRSGMLGNVGQCNYAAAKAGILGLTRTLAKELERYGITINAISPSAVTAMTMTIPAAVTARNTEQGVGGSSFSPGTPEQVVPLVVYLAGENAGAITGTTWGFDGKTITLWSNPQPLRVLVSDGGWSVEEITLQLPTLITSP</sequence>
<evidence type="ECO:0000313" key="6">
    <source>
        <dbReference type="Proteomes" id="UP000241848"/>
    </source>
</evidence>
<dbReference type="GO" id="GO:0016491">
    <property type="term" value="F:oxidoreductase activity"/>
    <property type="evidence" value="ECO:0007669"/>
    <property type="project" value="UniProtKB-KW"/>
</dbReference>
<reference evidence="5 6" key="1">
    <citation type="journal article" date="2014" name="BMC Genomics">
        <title>Comparison of environmental and isolate Sulfobacillus genomes reveals diverse carbon, sulfur, nitrogen, and hydrogen metabolisms.</title>
        <authorList>
            <person name="Justice N.B."/>
            <person name="Norman A."/>
            <person name="Brown C.T."/>
            <person name="Singh A."/>
            <person name="Thomas B.C."/>
            <person name="Banfield J.F."/>
        </authorList>
    </citation>
    <scope>NUCLEOTIDE SEQUENCE [LARGE SCALE GENOMIC DNA]</scope>
    <source>
        <strain evidence="5">AMDSBA3</strain>
    </source>
</reference>
<dbReference type="PROSITE" id="PS00061">
    <property type="entry name" value="ADH_SHORT"/>
    <property type="match status" value="1"/>
</dbReference>
<organism evidence="5 6">
    <name type="scientific">Sulfobacillus acidophilus</name>
    <dbReference type="NCBI Taxonomy" id="53633"/>
    <lineage>
        <taxon>Bacteria</taxon>
        <taxon>Bacillati</taxon>
        <taxon>Bacillota</taxon>
        <taxon>Clostridia</taxon>
        <taxon>Eubacteriales</taxon>
        <taxon>Clostridiales Family XVII. Incertae Sedis</taxon>
        <taxon>Sulfobacillus</taxon>
    </lineage>
</organism>
<dbReference type="Pfam" id="PF00106">
    <property type="entry name" value="adh_short"/>
    <property type="match status" value="1"/>
</dbReference>
<dbReference type="FunFam" id="3.40.50.720:FF:000173">
    <property type="entry name" value="3-oxoacyl-[acyl-carrier protein] reductase"/>
    <property type="match status" value="1"/>
</dbReference>
<dbReference type="Gene3D" id="3.40.50.720">
    <property type="entry name" value="NAD(P)-binding Rossmann-like Domain"/>
    <property type="match status" value="1"/>
</dbReference>
<dbReference type="InterPro" id="IPR057326">
    <property type="entry name" value="KR_dom"/>
</dbReference>
<dbReference type="PANTHER" id="PTHR45024:SF2">
    <property type="entry name" value="SCP2 DOMAIN-CONTAINING PROTEIN"/>
    <property type="match status" value="1"/>
</dbReference>
<dbReference type="InterPro" id="IPR002347">
    <property type="entry name" value="SDR_fam"/>
</dbReference>
<name>A0A2T2WND1_9FIRM</name>
<accession>A0A2T2WND1</accession>
<dbReference type="EMBL" id="PXYV01000003">
    <property type="protein sequence ID" value="PSR23736.1"/>
    <property type="molecule type" value="Genomic_DNA"/>
</dbReference>
<dbReference type="PANTHER" id="PTHR45024">
    <property type="entry name" value="DEHYDROGENASES, SHORT CHAIN"/>
    <property type="match status" value="1"/>
</dbReference>
<dbReference type="PRINTS" id="PR00080">
    <property type="entry name" value="SDRFAMILY"/>
</dbReference>
<protein>
    <submittedName>
        <fullName evidence="5">3-oxoacyl-ACP reductase</fullName>
    </submittedName>
</protein>
<evidence type="ECO:0000313" key="5">
    <source>
        <dbReference type="EMBL" id="PSR23736.1"/>
    </source>
</evidence>
<keyword evidence="2" id="KW-0560">Oxidoreductase</keyword>
<comment type="caution">
    <text evidence="5">The sequence shown here is derived from an EMBL/GenBank/DDBJ whole genome shotgun (WGS) entry which is preliminary data.</text>
</comment>
<feature type="domain" description="Ketoreductase" evidence="4">
    <location>
        <begin position="7"/>
        <end position="186"/>
    </location>
</feature>
<comment type="similarity">
    <text evidence="1 3">Belongs to the short-chain dehydrogenases/reductases (SDR) family.</text>
</comment>
<dbReference type="SUPFAM" id="SSF51735">
    <property type="entry name" value="NAD(P)-binding Rossmann-fold domains"/>
    <property type="match status" value="1"/>
</dbReference>
<proteinExistence type="inferred from homology"/>
<evidence type="ECO:0000256" key="2">
    <source>
        <dbReference type="ARBA" id="ARBA00023002"/>
    </source>
</evidence>
<evidence type="ECO:0000259" key="4">
    <source>
        <dbReference type="SMART" id="SM00822"/>
    </source>
</evidence>
<evidence type="ECO:0000256" key="3">
    <source>
        <dbReference type="RuleBase" id="RU000363"/>
    </source>
</evidence>
<dbReference type="InterPro" id="IPR051687">
    <property type="entry name" value="Peroxisomal_Beta-Oxidation"/>
</dbReference>
<dbReference type="InterPro" id="IPR036291">
    <property type="entry name" value="NAD(P)-bd_dom_sf"/>
</dbReference>